<comment type="similarity">
    <text evidence="2 9">Belongs to the mannose-6-phosphate isomerase type 2 family.</text>
</comment>
<dbReference type="Proteomes" id="UP001589628">
    <property type="component" value="Unassembled WGS sequence"/>
</dbReference>
<evidence type="ECO:0000256" key="8">
    <source>
        <dbReference type="ARBA" id="ARBA00047343"/>
    </source>
</evidence>
<evidence type="ECO:0000313" key="13">
    <source>
        <dbReference type="EMBL" id="MFB9886419.1"/>
    </source>
</evidence>
<dbReference type="CDD" id="cd02213">
    <property type="entry name" value="cupin_PMI_typeII_C"/>
    <property type="match status" value="1"/>
</dbReference>
<dbReference type="InterPro" id="IPR011051">
    <property type="entry name" value="RmlC_Cupin_sf"/>
</dbReference>
<dbReference type="InterPro" id="IPR029044">
    <property type="entry name" value="Nucleotide-diphossugar_trans"/>
</dbReference>
<dbReference type="InterPro" id="IPR054566">
    <property type="entry name" value="ManC/GMP-like_b-helix"/>
</dbReference>
<dbReference type="Pfam" id="PF00483">
    <property type="entry name" value="NTP_transferase"/>
    <property type="match status" value="1"/>
</dbReference>
<evidence type="ECO:0000256" key="6">
    <source>
        <dbReference type="ARBA" id="ARBA00022741"/>
    </source>
</evidence>
<keyword evidence="5 13" id="KW-0548">Nucleotidyltransferase</keyword>
<dbReference type="Gene3D" id="2.60.120.10">
    <property type="entry name" value="Jelly Rolls"/>
    <property type="match status" value="1"/>
</dbReference>
<keyword evidence="6" id="KW-0547">Nucleotide-binding</keyword>
<dbReference type="EMBL" id="JBHLZN010000002">
    <property type="protein sequence ID" value="MFB9886419.1"/>
    <property type="molecule type" value="Genomic_DNA"/>
</dbReference>
<evidence type="ECO:0000259" key="12">
    <source>
        <dbReference type="Pfam" id="PF22640"/>
    </source>
</evidence>
<dbReference type="PANTHER" id="PTHR46390">
    <property type="entry name" value="MANNOSE-1-PHOSPHATE GUANYLYLTRANSFERASE"/>
    <property type="match status" value="1"/>
</dbReference>
<keyword evidence="4 13" id="KW-0808">Transferase</keyword>
<dbReference type="InterPro" id="IPR014710">
    <property type="entry name" value="RmlC-like_jellyroll"/>
</dbReference>
<evidence type="ECO:0000256" key="5">
    <source>
        <dbReference type="ARBA" id="ARBA00022695"/>
    </source>
</evidence>
<accession>A0ABV5ZAW0</accession>
<proteinExistence type="inferred from homology"/>
<comment type="pathway">
    <text evidence="1">Nucleotide-sugar biosynthesis; GDP-alpha-D-mannose biosynthesis; GDP-alpha-D-mannose from alpha-D-mannose 1-phosphate (GTP route): step 1/1.</text>
</comment>
<dbReference type="RefSeq" id="WP_035460549.1">
    <property type="nucleotide sequence ID" value="NZ_JBHLZN010000002.1"/>
</dbReference>
<dbReference type="InterPro" id="IPR051161">
    <property type="entry name" value="Mannose-6P_isomerase_type2"/>
</dbReference>
<feature type="domain" description="Mannose-6-phosphate isomerase type II C-terminal" evidence="11">
    <location>
        <begin position="348"/>
        <end position="460"/>
    </location>
</feature>
<evidence type="ECO:0000259" key="10">
    <source>
        <dbReference type="Pfam" id="PF00483"/>
    </source>
</evidence>
<dbReference type="SUPFAM" id="SSF51182">
    <property type="entry name" value="RmlC-like cupins"/>
    <property type="match status" value="1"/>
</dbReference>
<name>A0ABV5ZAW0_9GAMM</name>
<evidence type="ECO:0000256" key="3">
    <source>
        <dbReference type="ARBA" id="ARBA00012387"/>
    </source>
</evidence>
<dbReference type="Pfam" id="PF01050">
    <property type="entry name" value="MannoseP_isomer"/>
    <property type="match status" value="1"/>
</dbReference>
<evidence type="ECO:0000259" key="11">
    <source>
        <dbReference type="Pfam" id="PF01050"/>
    </source>
</evidence>
<dbReference type="SUPFAM" id="SSF53448">
    <property type="entry name" value="Nucleotide-diphospho-sugar transferases"/>
    <property type="match status" value="1"/>
</dbReference>
<reference evidence="13 14" key="1">
    <citation type="submission" date="2024-09" db="EMBL/GenBank/DDBJ databases">
        <authorList>
            <person name="Sun Q."/>
            <person name="Mori K."/>
        </authorList>
    </citation>
    <scope>NUCLEOTIDE SEQUENCE [LARGE SCALE GENOMIC DNA]</scope>
    <source>
        <strain evidence="13 14">ATCC 51285</strain>
    </source>
</reference>
<organism evidence="13 14">
    <name type="scientific">Balneatrix alpica</name>
    <dbReference type="NCBI Taxonomy" id="75684"/>
    <lineage>
        <taxon>Bacteria</taxon>
        <taxon>Pseudomonadati</taxon>
        <taxon>Pseudomonadota</taxon>
        <taxon>Gammaproteobacteria</taxon>
        <taxon>Oceanospirillales</taxon>
        <taxon>Balneatrichaceae</taxon>
        <taxon>Balneatrix</taxon>
    </lineage>
</organism>
<evidence type="ECO:0000256" key="1">
    <source>
        <dbReference type="ARBA" id="ARBA00004823"/>
    </source>
</evidence>
<evidence type="ECO:0000256" key="7">
    <source>
        <dbReference type="ARBA" id="ARBA00023134"/>
    </source>
</evidence>
<dbReference type="InterPro" id="IPR005835">
    <property type="entry name" value="NTP_transferase_dom"/>
</dbReference>
<keyword evidence="7" id="KW-0342">GTP-binding</keyword>
<dbReference type="NCBIfam" id="TIGR01479">
    <property type="entry name" value="GMP_PMI"/>
    <property type="match status" value="1"/>
</dbReference>
<dbReference type="Pfam" id="PF22640">
    <property type="entry name" value="ManC_GMP_beta-helix"/>
    <property type="match status" value="1"/>
</dbReference>
<dbReference type="GO" id="GO:0004476">
    <property type="term" value="F:mannose-6-phosphate isomerase activity"/>
    <property type="evidence" value="ECO:0007669"/>
    <property type="project" value="UniProtKB-EC"/>
</dbReference>
<keyword evidence="14" id="KW-1185">Reference proteome</keyword>
<protein>
    <recommendedName>
        <fullName evidence="3">mannose-1-phosphate guanylyltransferase</fullName>
        <ecNumber evidence="3">2.7.7.13</ecNumber>
    </recommendedName>
</protein>
<dbReference type="Gene3D" id="3.90.550.10">
    <property type="entry name" value="Spore Coat Polysaccharide Biosynthesis Protein SpsA, Chain A"/>
    <property type="match status" value="1"/>
</dbReference>
<dbReference type="GO" id="GO:0004475">
    <property type="term" value="F:mannose-1-phosphate guanylyltransferase (GTP) activity"/>
    <property type="evidence" value="ECO:0007669"/>
    <property type="project" value="UniProtKB-EC"/>
</dbReference>
<dbReference type="InterPro" id="IPR049577">
    <property type="entry name" value="GMPP_N"/>
</dbReference>
<comment type="catalytic activity">
    <reaction evidence="8">
        <text>alpha-D-mannose 1-phosphate + GTP + H(+) = GDP-alpha-D-mannose + diphosphate</text>
        <dbReference type="Rhea" id="RHEA:15229"/>
        <dbReference type="ChEBI" id="CHEBI:15378"/>
        <dbReference type="ChEBI" id="CHEBI:33019"/>
        <dbReference type="ChEBI" id="CHEBI:37565"/>
        <dbReference type="ChEBI" id="CHEBI:57527"/>
        <dbReference type="ChEBI" id="CHEBI:58409"/>
        <dbReference type="EC" id="2.7.7.13"/>
    </reaction>
</comment>
<evidence type="ECO:0000256" key="2">
    <source>
        <dbReference type="ARBA" id="ARBA00006115"/>
    </source>
</evidence>
<dbReference type="EC" id="2.7.7.13" evidence="3"/>
<dbReference type="PANTHER" id="PTHR46390:SF1">
    <property type="entry name" value="MANNOSE-1-PHOSPHATE GUANYLYLTRANSFERASE"/>
    <property type="match status" value="1"/>
</dbReference>
<feature type="domain" description="Nucleotidyl transferase" evidence="10">
    <location>
        <begin position="3"/>
        <end position="280"/>
    </location>
</feature>
<comment type="caution">
    <text evidence="13">The sequence shown here is derived from an EMBL/GenBank/DDBJ whole genome shotgun (WGS) entry which is preliminary data.</text>
</comment>
<sequence length="465" mass="51984">MISVILAGGVGSRLWPLSRNLYPKQFLPLASELSFLQDTAIRLQQTGLCKSTLVITNEDFRFIVAEQFRQLGQDASSLDIVLEPIGRNTCPALVIAALVLKRKGLGKEVMLVAPSDHYIEDQDGFNQSVEAAIQFAKQGYIATFGITPDRPETGFGYIEKCNDSNEIKRFIEKPTLLVAKELITDPNMYWNSGMFAFTADSFLDEVAQYAPEILEICQDAILEDSKEFIRLNAEIFANCQDISIDYAVMERTSKGVVVPLSAKWSDVGSLTALGELLEQDDQENALYGRVEALQTKNSMLYSQGPLIVTHQCKDLMVVATKDAVLVAPKSEAQSVKNVVAHLKEKAASEIFSHTQVYRPWGYYESLASGEGFQVKRIIVHPNQRLSLQRHKYRAEHWIVVRGSATVTCGERIFTLNVNESTYIPQTAIHRLENKGSQDLEIIEIQSGSYLGEDDIERLEDVYGRS</sequence>
<evidence type="ECO:0000256" key="9">
    <source>
        <dbReference type="RuleBase" id="RU004190"/>
    </source>
</evidence>
<keyword evidence="13" id="KW-0413">Isomerase</keyword>
<feature type="domain" description="MannoseP isomerase/GMP-like beta-helix" evidence="12">
    <location>
        <begin position="289"/>
        <end position="342"/>
    </location>
</feature>
<dbReference type="InterPro" id="IPR001538">
    <property type="entry name" value="Man6P_isomerase-2_C"/>
</dbReference>
<evidence type="ECO:0000256" key="4">
    <source>
        <dbReference type="ARBA" id="ARBA00022679"/>
    </source>
</evidence>
<dbReference type="CDD" id="cd02509">
    <property type="entry name" value="GDP-M1P_Guanylyltransferase"/>
    <property type="match status" value="1"/>
</dbReference>
<dbReference type="InterPro" id="IPR006375">
    <property type="entry name" value="Man1P_GuaTrfase/Man6P_Isoase"/>
</dbReference>
<evidence type="ECO:0000313" key="14">
    <source>
        <dbReference type="Proteomes" id="UP001589628"/>
    </source>
</evidence>
<gene>
    <name evidence="13" type="ORF">ACFFLH_08360</name>
</gene>